<sequence>MPLLDSFKVDHKKMPAPAVRLGKVMHTPKGDEISVFDLRFCKPNVEILSQEGIHTLEHLFAGFMRDHLNSDSVEIIDISPMGCRTGFYMSLIGKPTAESVKKAWEDSMRDILKVNEIPEANELQCGTYKMHSLQAAKDIAQDTLNKGIGIMDNEALKLNIA</sequence>
<accession>A0ABT4VEA3</accession>
<protein>
    <recommendedName>
        <fullName evidence="5 14">S-ribosylhomocysteine lyase</fullName>
        <ecNumber evidence="4 14">4.4.1.21</ecNumber>
    </recommendedName>
    <alternativeName>
        <fullName evidence="12 14">AI-2 synthesis protein</fullName>
    </alternativeName>
    <alternativeName>
        <fullName evidence="13 14">Autoinducer-2 production protein LuxS</fullName>
    </alternativeName>
</protein>
<dbReference type="Gene3D" id="3.30.1360.80">
    <property type="entry name" value="S-ribosylhomocysteinase (LuxS)"/>
    <property type="match status" value="1"/>
</dbReference>
<dbReference type="PANTHER" id="PTHR35799">
    <property type="entry name" value="S-RIBOSYLHOMOCYSTEINE LYASE"/>
    <property type="match status" value="1"/>
</dbReference>
<evidence type="ECO:0000256" key="8">
    <source>
        <dbReference type="ARBA" id="ARBA00022929"/>
    </source>
</evidence>
<evidence type="ECO:0000256" key="11">
    <source>
        <dbReference type="ARBA" id="ARBA00024654"/>
    </source>
</evidence>
<evidence type="ECO:0000256" key="6">
    <source>
        <dbReference type="ARBA" id="ARBA00022654"/>
    </source>
</evidence>
<evidence type="ECO:0000256" key="13">
    <source>
        <dbReference type="ARBA" id="ARBA00031777"/>
    </source>
</evidence>
<evidence type="ECO:0000256" key="12">
    <source>
        <dbReference type="ARBA" id="ARBA00030600"/>
    </source>
</evidence>
<comment type="function">
    <text evidence="11 14">Involved in the synthesis of autoinducer 2 (AI-2) which is secreted by bacteria and is used to communicate both the cell density and the metabolic potential of the environment. The regulation of gene expression in response to changes in cell density is called quorum sensing. Catalyzes the transformation of S-ribosylhomocysteine (RHC) to homocysteine (HC) and 4,5-dihydroxy-2,3-pentadione (DPD).</text>
</comment>
<keyword evidence="6 14" id="KW-0673">Quorum sensing</keyword>
<dbReference type="GO" id="GO:0043768">
    <property type="term" value="F:S-ribosylhomocysteine lyase activity"/>
    <property type="evidence" value="ECO:0007669"/>
    <property type="project" value="UniProtKB-EC"/>
</dbReference>
<keyword evidence="9 14" id="KW-0408">Iron</keyword>
<gene>
    <name evidence="14 15" type="primary">luxS</name>
    <name evidence="15" type="ORF">PF021_05035</name>
</gene>
<comment type="cofactor">
    <cofactor evidence="14">
        <name>Fe cation</name>
        <dbReference type="ChEBI" id="CHEBI:24875"/>
    </cofactor>
    <text evidence="14">Binds 1 Fe cation per subunit.</text>
</comment>
<evidence type="ECO:0000256" key="10">
    <source>
        <dbReference type="ARBA" id="ARBA00023239"/>
    </source>
</evidence>
<keyword evidence="10 14" id="KW-0456">Lyase</keyword>
<dbReference type="RefSeq" id="WP_271021331.1">
    <property type="nucleotide sequence ID" value="NZ_JAQHXR010000002.1"/>
</dbReference>
<dbReference type="SUPFAM" id="SSF63411">
    <property type="entry name" value="LuxS/MPP-like metallohydrolase"/>
    <property type="match status" value="1"/>
</dbReference>
<evidence type="ECO:0000256" key="14">
    <source>
        <dbReference type="HAMAP-Rule" id="MF_00091"/>
    </source>
</evidence>
<evidence type="ECO:0000313" key="15">
    <source>
        <dbReference type="EMBL" id="MDA3969038.1"/>
    </source>
</evidence>
<dbReference type="InterPro" id="IPR037005">
    <property type="entry name" value="LuxS_sf"/>
</dbReference>
<evidence type="ECO:0000256" key="2">
    <source>
        <dbReference type="ARBA" id="ARBA00007311"/>
    </source>
</evidence>
<dbReference type="PANTHER" id="PTHR35799:SF1">
    <property type="entry name" value="S-RIBOSYLHOMOCYSTEINE LYASE"/>
    <property type="match status" value="1"/>
</dbReference>
<dbReference type="Pfam" id="PF02664">
    <property type="entry name" value="LuxS"/>
    <property type="match status" value="1"/>
</dbReference>
<dbReference type="InterPro" id="IPR003815">
    <property type="entry name" value="S-ribosylhomocysteinase"/>
</dbReference>
<dbReference type="PIRSF" id="PIRSF006160">
    <property type="entry name" value="AI2"/>
    <property type="match status" value="1"/>
</dbReference>
<dbReference type="InterPro" id="IPR011249">
    <property type="entry name" value="Metalloenz_LuxS/M16"/>
</dbReference>
<evidence type="ECO:0000313" key="16">
    <source>
        <dbReference type="Proteomes" id="UP001210261"/>
    </source>
</evidence>
<feature type="binding site" evidence="14">
    <location>
        <position position="125"/>
    </location>
    <ligand>
        <name>Fe cation</name>
        <dbReference type="ChEBI" id="CHEBI:24875"/>
    </ligand>
</feature>
<dbReference type="HAMAP" id="MF_00091">
    <property type="entry name" value="LuxS"/>
    <property type="match status" value="1"/>
</dbReference>
<feature type="binding site" evidence="14">
    <location>
        <position position="54"/>
    </location>
    <ligand>
        <name>Fe cation</name>
        <dbReference type="ChEBI" id="CHEBI:24875"/>
    </ligand>
</feature>
<keyword evidence="8 14" id="KW-0071">Autoinducer synthesis</keyword>
<reference evidence="15 16" key="1">
    <citation type="submission" date="2023-01" db="EMBL/GenBank/DDBJ databases">
        <title>Description of Helicobacter ibis sp. nov. isolated from faecal droppings of black-faced ibis (Theristicus melanopis).</title>
        <authorList>
            <person name="Lopez-Cantillo M."/>
            <person name="Vidal-Veuthey B."/>
            <person name="Mella A."/>
            <person name="De La Haba R."/>
            <person name="Collado L."/>
        </authorList>
    </citation>
    <scope>NUCLEOTIDE SEQUENCE [LARGE SCALE GENOMIC DNA]</scope>
    <source>
        <strain evidence="15 16">A82</strain>
    </source>
</reference>
<comment type="caution">
    <text evidence="15">The sequence shown here is derived from an EMBL/GenBank/DDBJ whole genome shotgun (WGS) entry which is preliminary data.</text>
</comment>
<evidence type="ECO:0000256" key="7">
    <source>
        <dbReference type="ARBA" id="ARBA00022723"/>
    </source>
</evidence>
<dbReference type="EC" id="4.4.1.21" evidence="4 14"/>
<dbReference type="EMBL" id="JAQHXR010000002">
    <property type="protein sequence ID" value="MDA3969038.1"/>
    <property type="molecule type" value="Genomic_DNA"/>
</dbReference>
<dbReference type="NCBIfam" id="NF002602">
    <property type="entry name" value="PRK02260.1-2"/>
    <property type="match status" value="1"/>
</dbReference>
<dbReference type="PRINTS" id="PR01487">
    <property type="entry name" value="LUXSPROTEIN"/>
</dbReference>
<comment type="subunit">
    <text evidence="3 14">Homodimer.</text>
</comment>
<organism evidence="15 16">
    <name type="scientific">Helicobacter ibis</name>
    <dbReference type="NCBI Taxonomy" id="2962633"/>
    <lineage>
        <taxon>Bacteria</taxon>
        <taxon>Pseudomonadati</taxon>
        <taxon>Campylobacterota</taxon>
        <taxon>Epsilonproteobacteria</taxon>
        <taxon>Campylobacterales</taxon>
        <taxon>Helicobacteraceae</taxon>
        <taxon>Helicobacter</taxon>
    </lineage>
</organism>
<name>A0ABT4VEA3_9HELI</name>
<evidence type="ECO:0000256" key="1">
    <source>
        <dbReference type="ARBA" id="ARBA00000297"/>
    </source>
</evidence>
<dbReference type="Proteomes" id="UP001210261">
    <property type="component" value="Unassembled WGS sequence"/>
</dbReference>
<comment type="catalytic activity">
    <reaction evidence="1 14">
        <text>S-(5-deoxy-D-ribos-5-yl)-L-homocysteine = (S)-4,5-dihydroxypentane-2,3-dione + L-homocysteine</text>
        <dbReference type="Rhea" id="RHEA:17753"/>
        <dbReference type="ChEBI" id="CHEBI:29484"/>
        <dbReference type="ChEBI" id="CHEBI:58195"/>
        <dbReference type="ChEBI" id="CHEBI:58199"/>
        <dbReference type="EC" id="4.4.1.21"/>
    </reaction>
</comment>
<evidence type="ECO:0000256" key="3">
    <source>
        <dbReference type="ARBA" id="ARBA00011738"/>
    </source>
</evidence>
<evidence type="ECO:0000256" key="5">
    <source>
        <dbReference type="ARBA" id="ARBA00015130"/>
    </source>
</evidence>
<feature type="binding site" evidence="14">
    <location>
        <position position="58"/>
    </location>
    <ligand>
        <name>Fe cation</name>
        <dbReference type="ChEBI" id="CHEBI:24875"/>
    </ligand>
</feature>
<evidence type="ECO:0000256" key="9">
    <source>
        <dbReference type="ARBA" id="ARBA00023004"/>
    </source>
</evidence>
<keyword evidence="16" id="KW-1185">Reference proteome</keyword>
<evidence type="ECO:0000256" key="4">
    <source>
        <dbReference type="ARBA" id="ARBA00012240"/>
    </source>
</evidence>
<proteinExistence type="inferred from homology"/>
<keyword evidence="7 14" id="KW-0479">Metal-binding</keyword>
<comment type="similarity">
    <text evidence="2 14">Belongs to the LuxS family.</text>
</comment>